<evidence type="ECO:0000313" key="1">
    <source>
        <dbReference type="EMBL" id="GGE49002.1"/>
    </source>
</evidence>
<organism evidence="1 2">
    <name type="scientific">Actibacterium pelagium</name>
    <dbReference type="NCBI Taxonomy" id="2029103"/>
    <lineage>
        <taxon>Bacteria</taxon>
        <taxon>Pseudomonadati</taxon>
        <taxon>Pseudomonadota</taxon>
        <taxon>Alphaproteobacteria</taxon>
        <taxon>Rhodobacterales</taxon>
        <taxon>Roseobacteraceae</taxon>
        <taxon>Actibacterium</taxon>
    </lineage>
</organism>
<reference evidence="1" key="1">
    <citation type="journal article" date="2014" name="Int. J. Syst. Evol. Microbiol.">
        <title>Complete genome sequence of Corynebacterium casei LMG S-19264T (=DSM 44701T), isolated from a smear-ripened cheese.</title>
        <authorList>
            <consortium name="US DOE Joint Genome Institute (JGI-PGF)"/>
            <person name="Walter F."/>
            <person name="Albersmeier A."/>
            <person name="Kalinowski J."/>
            <person name="Ruckert C."/>
        </authorList>
    </citation>
    <scope>NUCLEOTIDE SEQUENCE</scope>
    <source>
        <strain evidence="1">CGMCC 1.16012</strain>
    </source>
</reference>
<keyword evidence="2" id="KW-1185">Reference proteome</keyword>
<name>A0A917AFI9_9RHOB</name>
<protein>
    <recommendedName>
        <fullName evidence="3">Methyltransferase domain-containing protein</fullName>
    </recommendedName>
</protein>
<reference evidence="1" key="2">
    <citation type="submission" date="2020-09" db="EMBL/GenBank/DDBJ databases">
        <authorList>
            <person name="Sun Q."/>
            <person name="Zhou Y."/>
        </authorList>
    </citation>
    <scope>NUCLEOTIDE SEQUENCE</scope>
    <source>
        <strain evidence="1">CGMCC 1.16012</strain>
    </source>
</reference>
<evidence type="ECO:0000313" key="2">
    <source>
        <dbReference type="Proteomes" id="UP000606730"/>
    </source>
</evidence>
<dbReference type="OrthoDB" id="799111at2"/>
<comment type="caution">
    <text evidence="1">The sequence shown here is derived from an EMBL/GenBank/DDBJ whole genome shotgun (WGS) entry which is preliminary data.</text>
</comment>
<dbReference type="RefSeq" id="WP_095595184.1">
    <property type="nucleotide sequence ID" value="NZ_BMKN01000002.1"/>
</dbReference>
<proteinExistence type="predicted"/>
<accession>A0A917AFI9</accession>
<dbReference type="EMBL" id="BMKN01000002">
    <property type="protein sequence ID" value="GGE49002.1"/>
    <property type="molecule type" value="Genomic_DNA"/>
</dbReference>
<evidence type="ECO:0008006" key="3">
    <source>
        <dbReference type="Google" id="ProtNLM"/>
    </source>
</evidence>
<sequence length="255" mass="29452">MNSDENTGFNRPMGMKYSRFLSRLHDDNLFDWYMEVGCRSGDTFKNVRGKTIAVDPFFKVEQNVIQQKPELYIFQRTSDDFFASNALERIGATLSFSFLDGMHLFEFLLRDFINTEAHSGKNSAIALHDCCPYNFRMTTRDLNNLPRGDWTGDVWKLLPILQEYRPDLTIDVLPCKPTGLILVSDLNPNDATLSKNYEKIVAKWEAIELSDYGPEKFYDSFEYVPALEVLAKKTDPFKNIRMTEEGHSVPRFVTP</sequence>
<gene>
    <name evidence="1" type="ORF">GCM10011517_16060</name>
</gene>
<dbReference type="AlphaFoldDB" id="A0A917AFI9"/>
<dbReference type="Proteomes" id="UP000606730">
    <property type="component" value="Unassembled WGS sequence"/>
</dbReference>